<evidence type="ECO:0000313" key="6">
    <source>
        <dbReference type="EMBL" id="MDP9829684.1"/>
    </source>
</evidence>
<evidence type="ECO:0000259" key="5">
    <source>
        <dbReference type="PROSITE" id="PS50977"/>
    </source>
</evidence>
<organism evidence="6 7">
    <name type="scientific">Kineosporia succinea</name>
    <dbReference type="NCBI Taxonomy" id="84632"/>
    <lineage>
        <taxon>Bacteria</taxon>
        <taxon>Bacillati</taxon>
        <taxon>Actinomycetota</taxon>
        <taxon>Actinomycetes</taxon>
        <taxon>Kineosporiales</taxon>
        <taxon>Kineosporiaceae</taxon>
        <taxon>Kineosporia</taxon>
    </lineage>
</organism>
<evidence type="ECO:0000256" key="2">
    <source>
        <dbReference type="ARBA" id="ARBA00023125"/>
    </source>
</evidence>
<evidence type="ECO:0000256" key="4">
    <source>
        <dbReference type="PROSITE-ProRule" id="PRU00335"/>
    </source>
</evidence>
<dbReference type="SUPFAM" id="SSF46689">
    <property type="entry name" value="Homeodomain-like"/>
    <property type="match status" value="1"/>
</dbReference>
<dbReference type="SUPFAM" id="SSF48498">
    <property type="entry name" value="Tetracyclin repressor-like, C-terminal domain"/>
    <property type="match status" value="1"/>
</dbReference>
<sequence length="226" mass="24967">MSPRKLDPQARATLLEIAARLLAVEGPRALSARRIAAEAGSSTMPLYSHFGRMDGLVREIVREGFVRMDQYLEAVTPSADAVADMCTLGRAYRRNAIVNRHLYQVMFGADTLTGFSLTDDDRQRGRYVLIHVVNCAQRCIDSGRFRRVEAETVAHQMWFATHGLVSLELGDYLMAPLDADRAFESQLEALMIGAGDQPEAAIRSVETSRRRTLLEVQGVGPQASTG</sequence>
<dbReference type="InterPro" id="IPR009057">
    <property type="entry name" value="Homeodomain-like_sf"/>
</dbReference>
<dbReference type="InterPro" id="IPR001647">
    <property type="entry name" value="HTH_TetR"/>
</dbReference>
<dbReference type="Proteomes" id="UP001235712">
    <property type="component" value="Unassembled WGS sequence"/>
</dbReference>
<name>A0ABT9PAF9_9ACTN</name>
<keyword evidence="7" id="KW-1185">Reference proteome</keyword>
<evidence type="ECO:0000313" key="7">
    <source>
        <dbReference type="Proteomes" id="UP001235712"/>
    </source>
</evidence>
<evidence type="ECO:0000256" key="1">
    <source>
        <dbReference type="ARBA" id="ARBA00023015"/>
    </source>
</evidence>
<accession>A0ABT9PAF9</accession>
<keyword evidence="3" id="KW-0804">Transcription</keyword>
<reference evidence="6 7" key="1">
    <citation type="submission" date="2023-07" db="EMBL/GenBank/DDBJ databases">
        <title>Sequencing the genomes of 1000 actinobacteria strains.</title>
        <authorList>
            <person name="Klenk H.-P."/>
        </authorList>
    </citation>
    <scope>NUCLEOTIDE SEQUENCE [LARGE SCALE GENOMIC DNA]</scope>
    <source>
        <strain evidence="6 7">DSM 44388</strain>
    </source>
</reference>
<dbReference type="PANTHER" id="PTHR30055">
    <property type="entry name" value="HTH-TYPE TRANSCRIPTIONAL REGULATOR RUTR"/>
    <property type="match status" value="1"/>
</dbReference>
<keyword evidence="2 4" id="KW-0238">DNA-binding</keyword>
<dbReference type="InterPro" id="IPR025996">
    <property type="entry name" value="MT1864/Rv1816-like_C"/>
</dbReference>
<dbReference type="InterPro" id="IPR036271">
    <property type="entry name" value="Tet_transcr_reg_TetR-rel_C_sf"/>
</dbReference>
<gene>
    <name evidence="6" type="ORF">J2S57_005433</name>
</gene>
<feature type="domain" description="HTH tetR-type" evidence="5">
    <location>
        <begin position="8"/>
        <end position="68"/>
    </location>
</feature>
<evidence type="ECO:0000256" key="3">
    <source>
        <dbReference type="ARBA" id="ARBA00023163"/>
    </source>
</evidence>
<dbReference type="Pfam" id="PF00440">
    <property type="entry name" value="TetR_N"/>
    <property type="match status" value="1"/>
</dbReference>
<proteinExistence type="predicted"/>
<dbReference type="InterPro" id="IPR050109">
    <property type="entry name" value="HTH-type_TetR-like_transc_reg"/>
</dbReference>
<dbReference type="EMBL" id="JAUSQZ010000001">
    <property type="protein sequence ID" value="MDP9829684.1"/>
    <property type="molecule type" value="Genomic_DNA"/>
</dbReference>
<protein>
    <submittedName>
        <fullName evidence="6">AcrR family transcriptional regulator</fullName>
    </submittedName>
</protein>
<dbReference type="Gene3D" id="1.10.357.10">
    <property type="entry name" value="Tetracycline Repressor, domain 2"/>
    <property type="match status" value="1"/>
</dbReference>
<dbReference type="Pfam" id="PF13305">
    <property type="entry name" value="TetR_C_33"/>
    <property type="match status" value="1"/>
</dbReference>
<feature type="DNA-binding region" description="H-T-H motif" evidence="4">
    <location>
        <begin position="31"/>
        <end position="50"/>
    </location>
</feature>
<dbReference type="PROSITE" id="PS50977">
    <property type="entry name" value="HTH_TETR_2"/>
    <property type="match status" value="1"/>
</dbReference>
<dbReference type="PANTHER" id="PTHR30055:SF209">
    <property type="entry name" value="POSSIBLE TRANSCRIPTIONAL REGULATORY PROTEIN (PROBABLY TETR-FAMILY)"/>
    <property type="match status" value="1"/>
</dbReference>
<keyword evidence="1" id="KW-0805">Transcription regulation</keyword>
<dbReference type="RefSeq" id="WP_307248088.1">
    <property type="nucleotide sequence ID" value="NZ_JAUSQZ010000001.1"/>
</dbReference>
<comment type="caution">
    <text evidence="6">The sequence shown here is derived from an EMBL/GenBank/DDBJ whole genome shotgun (WGS) entry which is preliminary data.</text>
</comment>